<evidence type="ECO:0000256" key="3">
    <source>
        <dbReference type="ARBA" id="ARBA00022692"/>
    </source>
</evidence>
<reference evidence="7 8" key="1">
    <citation type="submission" date="2014-06" db="EMBL/GenBank/DDBJ databases">
        <authorList>
            <person name="Ngugi D.K."/>
            <person name="Blom J."/>
            <person name="Alam I."/>
            <person name="Rashid M."/>
            <person name="Ba Alawi W."/>
            <person name="Zhang G."/>
            <person name="Hikmawan T."/>
            <person name="Guan Y."/>
            <person name="Antunes A."/>
            <person name="Siam R."/>
            <person name="Eldorry H."/>
            <person name="Bajic V."/>
            <person name="Stingl U."/>
        </authorList>
    </citation>
    <scope>NUCLEOTIDE SEQUENCE [LARGE SCALE GENOMIC DNA]</scope>
    <source>
        <strain evidence="7">SCGC AAA799-E16</strain>
    </source>
</reference>
<organism evidence="7 8">
    <name type="scientific">Marine Group I thaumarchaeote SCGC AAA799-E16</name>
    <dbReference type="NCBI Taxonomy" id="1502292"/>
    <lineage>
        <taxon>Archaea</taxon>
        <taxon>Nitrososphaerota</taxon>
        <taxon>Marine Group I</taxon>
    </lineage>
</organism>
<feature type="transmembrane region" description="Helical" evidence="6">
    <location>
        <begin position="360"/>
        <end position="380"/>
    </location>
</feature>
<evidence type="ECO:0000256" key="2">
    <source>
        <dbReference type="ARBA" id="ARBA00022475"/>
    </source>
</evidence>
<feature type="transmembrane region" description="Helical" evidence="6">
    <location>
        <begin position="181"/>
        <end position="200"/>
    </location>
</feature>
<dbReference type="InterPro" id="IPR002797">
    <property type="entry name" value="Polysacc_synth"/>
</dbReference>
<feature type="transmembrane region" description="Helical" evidence="6">
    <location>
        <begin position="255"/>
        <end position="277"/>
    </location>
</feature>
<dbReference type="InterPro" id="IPR050833">
    <property type="entry name" value="Poly_Biosynth_Transport"/>
</dbReference>
<dbReference type="PANTHER" id="PTHR30250">
    <property type="entry name" value="PST FAMILY PREDICTED COLANIC ACID TRANSPORTER"/>
    <property type="match status" value="1"/>
</dbReference>
<sequence length="495" mass="55786">MSSISKNIVVVFMAELIPSILSFVFIIFVSNFTGPEIVGIMGFIITFSALLVNISSIEIHIGMKRHLGKSVSEKNWPDFKQVSSTSFLFTMLTSIVTLIIFLNPFVFNLYSFDIDYVFVGIISLLVIGSNLHRIFIGIFTSALKSSPLLLSSLFSSILRFIPIALFIYLNELNAFNVSWSYSIFYVGIIASLLLFSRDFFKQIKGKSIGNVIFNTKLILKASVPRWISGIVGTLGAKLNLLVIFSIHGASESGLFFIPWSILGVLIMLLSSITQIVHPVFSGIKESEQTILLKRVTKFGYLTTIPITVIVYFYSGTVLTIFSSDFVVANEILSILLISFPLLVLNDIVYYLFYARGKYNYIFYIGIAATIPRVILYYLLVPEFGNIGAAWAFTTGTFIQTAMTLVLIKKSKIKLQYLDYLWLTLIPFVIGFAISQTTLGILGSILIFIFSYVLFLKLKLLSDDDMDVFLQLFSSHEQSLERKKKIVKILKQYKIY</sequence>
<feature type="transmembrane region" description="Helical" evidence="6">
    <location>
        <begin position="419"/>
        <end position="452"/>
    </location>
</feature>
<feature type="transmembrane region" description="Helical" evidence="6">
    <location>
        <begin position="7"/>
        <end position="28"/>
    </location>
</feature>
<dbReference type="PANTHER" id="PTHR30250:SF11">
    <property type="entry name" value="O-ANTIGEN TRANSPORTER-RELATED"/>
    <property type="match status" value="1"/>
</dbReference>
<evidence type="ECO:0000313" key="7">
    <source>
        <dbReference type="EMBL" id="KER06999.1"/>
    </source>
</evidence>
<comment type="subcellular location">
    <subcellularLocation>
        <location evidence="1">Cell membrane</location>
        <topology evidence="1">Multi-pass membrane protein</topology>
    </subcellularLocation>
</comment>
<evidence type="ECO:0000313" key="8">
    <source>
        <dbReference type="Proteomes" id="UP000028027"/>
    </source>
</evidence>
<protein>
    <submittedName>
        <fullName evidence="7">Putative O-antigen transporter protein</fullName>
    </submittedName>
</protein>
<dbReference type="EMBL" id="JNVL01000002">
    <property type="protein sequence ID" value="KER06999.1"/>
    <property type="molecule type" value="Genomic_DNA"/>
</dbReference>
<evidence type="ECO:0000256" key="4">
    <source>
        <dbReference type="ARBA" id="ARBA00022989"/>
    </source>
</evidence>
<feature type="transmembrane region" description="Helical" evidence="6">
    <location>
        <begin position="298"/>
        <end position="321"/>
    </location>
</feature>
<feature type="transmembrane region" description="Helical" evidence="6">
    <location>
        <begin position="82"/>
        <end position="102"/>
    </location>
</feature>
<dbReference type="Proteomes" id="UP000028027">
    <property type="component" value="Unassembled WGS sequence"/>
</dbReference>
<feature type="transmembrane region" description="Helical" evidence="6">
    <location>
        <begin position="114"/>
        <end position="136"/>
    </location>
</feature>
<keyword evidence="5 6" id="KW-0472">Membrane</keyword>
<evidence type="ECO:0000256" key="1">
    <source>
        <dbReference type="ARBA" id="ARBA00004651"/>
    </source>
</evidence>
<feature type="transmembrane region" description="Helical" evidence="6">
    <location>
        <begin position="333"/>
        <end position="353"/>
    </location>
</feature>
<accession>A0A081S7U6</accession>
<dbReference type="AlphaFoldDB" id="A0A081S7U6"/>
<keyword evidence="3 6" id="KW-0812">Transmembrane</keyword>
<evidence type="ECO:0000256" key="5">
    <source>
        <dbReference type="ARBA" id="ARBA00023136"/>
    </source>
</evidence>
<keyword evidence="8" id="KW-1185">Reference proteome</keyword>
<evidence type="ECO:0000256" key="6">
    <source>
        <dbReference type="SAM" id="Phobius"/>
    </source>
</evidence>
<keyword evidence="4 6" id="KW-1133">Transmembrane helix</keyword>
<proteinExistence type="predicted"/>
<comment type="caution">
    <text evidence="7">The sequence shown here is derived from an EMBL/GenBank/DDBJ whole genome shotgun (WGS) entry which is preliminary data.</text>
</comment>
<feature type="transmembrane region" description="Helical" evidence="6">
    <location>
        <begin position="40"/>
        <end position="61"/>
    </location>
</feature>
<gene>
    <name evidence="7" type="primary">rfbE</name>
    <name evidence="7" type="ORF">AAA799E16_00149</name>
</gene>
<feature type="transmembrane region" description="Helical" evidence="6">
    <location>
        <begin position="226"/>
        <end position="249"/>
    </location>
</feature>
<dbReference type="GO" id="GO:0005886">
    <property type="term" value="C:plasma membrane"/>
    <property type="evidence" value="ECO:0007669"/>
    <property type="project" value="UniProtKB-SubCell"/>
</dbReference>
<keyword evidence="2" id="KW-1003">Cell membrane</keyword>
<dbReference type="Pfam" id="PF01943">
    <property type="entry name" value="Polysacc_synt"/>
    <property type="match status" value="1"/>
</dbReference>
<name>A0A081S7U6_9ARCH</name>
<feature type="transmembrane region" description="Helical" evidence="6">
    <location>
        <begin position="386"/>
        <end position="407"/>
    </location>
</feature>
<feature type="transmembrane region" description="Helical" evidence="6">
    <location>
        <begin position="148"/>
        <end position="169"/>
    </location>
</feature>